<evidence type="ECO:0000313" key="2">
    <source>
        <dbReference type="Proteomes" id="UP001301140"/>
    </source>
</evidence>
<protein>
    <submittedName>
        <fullName evidence="1">Formylmethanofuran dehydrogenase</fullName>
    </submittedName>
</protein>
<dbReference type="Proteomes" id="UP001301140">
    <property type="component" value="Unassembled WGS sequence"/>
</dbReference>
<accession>A0AAP4D6Z6</accession>
<gene>
    <name evidence="1" type="ORF">PZ740_11050</name>
</gene>
<reference evidence="1 2" key="1">
    <citation type="submission" date="2023-03" db="EMBL/GenBank/DDBJ databases">
        <title>YIM 152171 draft genome.</title>
        <authorList>
            <person name="Yang Z."/>
        </authorList>
    </citation>
    <scope>NUCLEOTIDE SEQUENCE [LARGE SCALE GENOMIC DNA]</scope>
    <source>
        <strain evidence="1 2">YIM 152171</strain>
    </source>
</reference>
<proteinExistence type="predicted"/>
<dbReference type="RefSeq" id="WP_327789336.1">
    <property type="nucleotide sequence ID" value="NZ_JARGEQ010000098.1"/>
</dbReference>
<dbReference type="EMBL" id="JARGEQ010000098">
    <property type="protein sequence ID" value="MDF1586916.1"/>
    <property type="molecule type" value="Genomic_DNA"/>
</dbReference>
<sequence length="417" mass="43200">MPERVVSSDVVCPFCALACDDLGIEARGRALRVTAKGCERAKAAFARSTAEPEPAIDGRPCSRGEALDRAADLLAASRLPLFAGLATDTAGMRAVMALAEATGGILDHAQAPGLFANLLAMQSVGWFTATLAEARNRPDFVLLVGGDGSEAAPRLHERVLRPPRSLRGEGAPRRIVQLGGAPGTGAGIEHVPCPADRLLEAVGALRGLLAGARLPKAAHALLPEGALDGLASALREADYALVVWAAGAIGMPHRELLAEHLAELLKDLNARGRAAGLPLAGPGNVIGTNQVCAWQSGVPLRTGFAGGVPDYQPHRFATDSLLAAGSVDTLVWISGFTPAPAPAADLPRILVTTPLDAVPAQGVYLPVGTPGLDHEGSVYRTDSVVAMPVRALRPSRLPAVAEVLEHLKARLDAPTRT</sequence>
<keyword evidence="2" id="KW-1185">Reference proteome</keyword>
<comment type="caution">
    <text evidence="1">The sequence shown here is derived from an EMBL/GenBank/DDBJ whole genome shotgun (WGS) entry which is preliminary data.</text>
</comment>
<name>A0AAP4D6Z6_9PROT</name>
<organism evidence="1 2">
    <name type="scientific">Marinimicrococcus flavescens</name>
    <dbReference type="NCBI Taxonomy" id="3031815"/>
    <lineage>
        <taxon>Bacteria</taxon>
        <taxon>Pseudomonadati</taxon>
        <taxon>Pseudomonadota</taxon>
        <taxon>Alphaproteobacteria</taxon>
        <taxon>Geminicoccales</taxon>
        <taxon>Geminicoccaceae</taxon>
        <taxon>Marinimicrococcus</taxon>
    </lineage>
</organism>
<evidence type="ECO:0000313" key="1">
    <source>
        <dbReference type="EMBL" id="MDF1586916.1"/>
    </source>
</evidence>
<dbReference type="SUPFAM" id="SSF53706">
    <property type="entry name" value="Formate dehydrogenase/DMSO reductase, domains 1-3"/>
    <property type="match status" value="1"/>
</dbReference>
<dbReference type="AlphaFoldDB" id="A0AAP4D6Z6"/>